<keyword evidence="1" id="KW-1133">Transmembrane helix</keyword>
<feature type="transmembrane region" description="Helical" evidence="1">
    <location>
        <begin position="38"/>
        <end position="58"/>
    </location>
</feature>
<dbReference type="InterPro" id="IPR036691">
    <property type="entry name" value="Endo/exonu/phosph_ase_sf"/>
</dbReference>
<dbReference type="GO" id="GO:0004519">
    <property type="term" value="F:endonuclease activity"/>
    <property type="evidence" value="ECO:0007669"/>
    <property type="project" value="UniProtKB-KW"/>
</dbReference>
<protein>
    <submittedName>
        <fullName evidence="3">Endonuclease/exonuclease/phosphatase family metal-dependent hydrolase</fullName>
    </submittedName>
</protein>
<feature type="domain" description="Endonuclease/exonuclease/phosphatase" evidence="2">
    <location>
        <begin position="75"/>
        <end position="323"/>
    </location>
</feature>
<keyword evidence="1" id="KW-0472">Membrane</keyword>
<name>A0ABR6W028_9BACT</name>
<keyword evidence="4" id="KW-1185">Reference proteome</keyword>
<dbReference type="Pfam" id="PF03372">
    <property type="entry name" value="Exo_endo_phos"/>
    <property type="match status" value="1"/>
</dbReference>
<keyword evidence="3" id="KW-0378">Hydrolase</keyword>
<accession>A0ABR6W028</accession>
<dbReference type="InterPro" id="IPR005135">
    <property type="entry name" value="Endo/exonuclease/phosphatase"/>
</dbReference>
<dbReference type="GO" id="GO:0016787">
    <property type="term" value="F:hydrolase activity"/>
    <property type="evidence" value="ECO:0007669"/>
    <property type="project" value="UniProtKB-KW"/>
</dbReference>
<reference evidence="3 4" key="1">
    <citation type="submission" date="2019-06" db="EMBL/GenBank/DDBJ databases">
        <title>Spirosoma utsteinense sp. nov. isolated from Antarctic ice-free soils.</title>
        <authorList>
            <person name="Tahon G."/>
        </authorList>
    </citation>
    <scope>NUCLEOTIDE SEQUENCE [LARGE SCALE GENOMIC DNA]</scope>
    <source>
        <strain evidence="3 4">LMG 31447</strain>
    </source>
</reference>
<dbReference type="EMBL" id="VFIA01000002">
    <property type="protein sequence ID" value="MBC3789959.1"/>
    <property type="molecule type" value="Genomic_DNA"/>
</dbReference>
<keyword evidence="1" id="KW-0812">Transmembrane</keyword>
<evidence type="ECO:0000313" key="3">
    <source>
        <dbReference type="EMBL" id="MBC3789959.1"/>
    </source>
</evidence>
<evidence type="ECO:0000256" key="1">
    <source>
        <dbReference type="SAM" id="Phobius"/>
    </source>
</evidence>
<dbReference type="SUPFAM" id="SSF56219">
    <property type="entry name" value="DNase I-like"/>
    <property type="match status" value="1"/>
</dbReference>
<keyword evidence="3" id="KW-0540">Nuclease</keyword>
<organism evidence="3 4">
    <name type="scientific">Spirosoma utsteinense</name>
    <dbReference type="NCBI Taxonomy" id="2585773"/>
    <lineage>
        <taxon>Bacteria</taxon>
        <taxon>Pseudomonadati</taxon>
        <taxon>Bacteroidota</taxon>
        <taxon>Cytophagia</taxon>
        <taxon>Cytophagales</taxon>
        <taxon>Cytophagaceae</taxon>
        <taxon>Spirosoma</taxon>
    </lineage>
</organism>
<dbReference type="RefSeq" id="WP_317171261.1">
    <property type="nucleotide sequence ID" value="NZ_VFIA01000002.1"/>
</dbReference>
<sequence>MPIEHWLGGMIMITIPIAWVLNLVMVVLWLVSRPWRSWLSGTVLLIGIALLGARTFTWHTVPDQPGQGTQLKVFSYNVQQFGLDNRWDRYNSSPRVRRTINYVLRYDAPVKCMQEFYNSTSVADYNVIRRFRQAGYRYSVLLRPEYADVEDGPVGAAIFSIYPIIHSGREHFDGSNGIVWANIKVGNDTVRVINVHLQSMGIRVGRVLSQDEMTGVKHETRGVLSALRSGFIERREQVKKVQRHIRESEFPVIVTGDHNDTPYSFVYEQLRRTLPNSFEEAGRGFGFTYNRLPGFIRIDHQFHDPSLKVLDFETINYIKYSDHYPIVGTYLVK</sequence>
<gene>
    <name evidence="3" type="ORF">FH603_443</name>
</gene>
<proteinExistence type="predicted"/>
<keyword evidence="3" id="KW-0255">Endonuclease</keyword>
<evidence type="ECO:0000259" key="2">
    <source>
        <dbReference type="Pfam" id="PF03372"/>
    </source>
</evidence>
<evidence type="ECO:0000313" key="4">
    <source>
        <dbReference type="Proteomes" id="UP000700732"/>
    </source>
</evidence>
<dbReference type="Gene3D" id="3.60.10.10">
    <property type="entry name" value="Endonuclease/exonuclease/phosphatase"/>
    <property type="match status" value="1"/>
</dbReference>
<dbReference type="Proteomes" id="UP000700732">
    <property type="component" value="Unassembled WGS sequence"/>
</dbReference>
<dbReference type="CDD" id="cd09084">
    <property type="entry name" value="EEP-2"/>
    <property type="match status" value="1"/>
</dbReference>
<comment type="caution">
    <text evidence="3">The sequence shown here is derived from an EMBL/GenBank/DDBJ whole genome shotgun (WGS) entry which is preliminary data.</text>
</comment>
<feature type="transmembrane region" description="Helical" evidence="1">
    <location>
        <begin position="6"/>
        <end position="31"/>
    </location>
</feature>